<dbReference type="OrthoDB" id="2411194at2759"/>
<keyword evidence="1" id="KW-1133">Transmembrane helix</keyword>
<reference evidence="2 3" key="1">
    <citation type="submission" date="2016-05" db="EMBL/GenBank/DDBJ databases">
        <title>Genome sequencing reveals origins of a unique bacterial endosymbiosis in the earliest lineages of terrestrial Fungi.</title>
        <authorList>
            <consortium name="DOE Joint Genome Institute"/>
            <person name="Uehling J."/>
            <person name="Gryganskyi A."/>
            <person name="Hameed K."/>
            <person name="Tschaplinski T."/>
            <person name="Misztal P."/>
            <person name="Wu S."/>
            <person name="Desiro A."/>
            <person name="Vande Pol N."/>
            <person name="Du Z.-Y."/>
            <person name="Zienkiewicz A."/>
            <person name="Zienkiewicz K."/>
            <person name="Morin E."/>
            <person name="Tisserant E."/>
            <person name="Splivallo R."/>
            <person name="Hainaut M."/>
            <person name="Henrissat B."/>
            <person name="Ohm R."/>
            <person name="Kuo A."/>
            <person name="Yan J."/>
            <person name="Lipzen A."/>
            <person name="Nolan M."/>
            <person name="Labutti K."/>
            <person name="Barry K."/>
            <person name="Goldstein A."/>
            <person name="Labbe J."/>
            <person name="Schadt C."/>
            <person name="Tuskan G."/>
            <person name="Grigoriev I."/>
            <person name="Martin F."/>
            <person name="Vilgalys R."/>
            <person name="Bonito G."/>
        </authorList>
    </citation>
    <scope>NUCLEOTIDE SEQUENCE [LARGE SCALE GENOMIC DNA]</scope>
    <source>
        <strain evidence="2 3">AG-77</strain>
    </source>
</reference>
<sequence length="381" mass="44141">MLAYETEPGAAEWCKLFYTYMAIGIAIDLHRIHVSVFKSSTRSIQFAFNLWLTGAATFYIVIIYSETLNYFIPIPKVNVVTSNYSTVETATVFTPNQQDQPFSSSSLQTITPQKWDEIKECIHYGLHLIVGLALKVMLDQRRQLDLEREEQQQKQHPYHHLLVSSPEQLPIPVVSASSIEGFRTEAELGRLRLRVPTWPRFFVAIWFLWLIYDGANKVSYFMSEYRLSAREYAHLAISLTQGITGLYILYRKSLVMTQWLFYSICVTTAYQTINANISSWNKDIKKDFAEFGNDESDAFLKDLIDTWGEDMLHYRVMDMTVTTLFYLGRLWVTWRLVADLKARNARVARATGLIWERELKVEKQGVMDAVVTEATVQHSYD</sequence>
<name>A0A197K8W5_9FUNG</name>
<feature type="transmembrane region" description="Helical" evidence="1">
    <location>
        <begin position="46"/>
        <end position="65"/>
    </location>
</feature>
<evidence type="ECO:0000313" key="2">
    <source>
        <dbReference type="EMBL" id="OAQ33940.1"/>
    </source>
</evidence>
<evidence type="ECO:0000256" key="1">
    <source>
        <dbReference type="SAM" id="Phobius"/>
    </source>
</evidence>
<feature type="transmembrane region" description="Helical" evidence="1">
    <location>
        <begin position="16"/>
        <end position="34"/>
    </location>
</feature>
<evidence type="ECO:0000313" key="3">
    <source>
        <dbReference type="Proteomes" id="UP000078512"/>
    </source>
</evidence>
<feature type="transmembrane region" description="Helical" evidence="1">
    <location>
        <begin position="232"/>
        <end position="250"/>
    </location>
</feature>
<organism evidence="2 3">
    <name type="scientific">Linnemannia elongata AG-77</name>
    <dbReference type="NCBI Taxonomy" id="1314771"/>
    <lineage>
        <taxon>Eukaryota</taxon>
        <taxon>Fungi</taxon>
        <taxon>Fungi incertae sedis</taxon>
        <taxon>Mucoromycota</taxon>
        <taxon>Mortierellomycotina</taxon>
        <taxon>Mortierellomycetes</taxon>
        <taxon>Mortierellales</taxon>
        <taxon>Mortierellaceae</taxon>
        <taxon>Linnemannia</taxon>
    </lineage>
</organism>
<dbReference type="EMBL" id="KV442019">
    <property type="protein sequence ID" value="OAQ33940.1"/>
    <property type="molecule type" value="Genomic_DNA"/>
</dbReference>
<protein>
    <submittedName>
        <fullName evidence="2">Uncharacterized protein</fullName>
    </submittedName>
</protein>
<accession>A0A197K8W5</accession>
<gene>
    <name evidence="2" type="ORF">K457DRAFT_886384</name>
</gene>
<proteinExistence type="predicted"/>
<dbReference type="Proteomes" id="UP000078512">
    <property type="component" value="Unassembled WGS sequence"/>
</dbReference>
<keyword evidence="3" id="KW-1185">Reference proteome</keyword>
<keyword evidence="1" id="KW-0472">Membrane</keyword>
<keyword evidence="1" id="KW-0812">Transmembrane</keyword>
<feature type="transmembrane region" description="Helical" evidence="1">
    <location>
        <begin position="193"/>
        <end position="212"/>
    </location>
</feature>
<dbReference type="AlphaFoldDB" id="A0A197K8W5"/>